<dbReference type="Pfam" id="PF02518">
    <property type="entry name" value="HATPase_c"/>
    <property type="match status" value="1"/>
</dbReference>
<dbReference type="SMART" id="SM00091">
    <property type="entry name" value="PAS"/>
    <property type="match status" value="3"/>
</dbReference>
<dbReference type="EC" id="2.7.13.3" evidence="2"/>
<gene>
    <name evidence="10" type="ORF">H8923_02630</name>
</gene>
<dbReference type="Pfam" id="PF00512">
    <property type="entry name" value="HisKA"/>
    <property type="match status" value="1"/>
</dbReference>
<evidence type="ECO:0000256" key="2">
    <source>
        <dbReference type="ARBA" id="ARBA00012438"/>
    </source>
</evidence>
<feature type="transmembrane region" description="Helical" evidence="7">
    <location>
        <begin position="159"/>
        <end position="180"/>
    </location>
</feature>
<feature type="transmembrane region" description="Helical" evidence="7">
    <location>
        <begin position="129"/>
        <end position="147"/>
    </location>
</feature>
<dbReference type="SUPFAM" id="SSF55874">
    <property type="entry name" value="ATPase domain of HSP90 chaperone/DNA topoisomerase II/histidine kinase"/>
    <property type="match status" value="1"/>
</dbReference>
<dbReference type="InterPro" id="IPR005467">
    <property type="entry name" value="His_kinase_dom"/>
</dbReference>
<dbReference type="SMART" id="SM00388">
    <property type="entry name" value="HisKA"/>
    <property type="match status" value="1"/>
</dbReference>
<dbReference type="PROSITE" id="PS50112">
    <property type="entry name" value="PAS"/>
    <property type="match status" value="1"/>
</dbReference>
<comment type="caution">
    <text evidence="10">The sequence shown here is derived from an EMBL/GenBank/DDBJ whole genome shotgun (WGS) entry which is preliminary data.</text>
</comment>
<reference evidence="10 11" key="1">
    <citation type="submission" date="2020-08" db="EMBL/GenBank/DDBJ databases">
        <authorList>
            <person name="Liu C."/>
            <person name="Sun Q."/>
        </authorList>
    </citation>
    <scope>NUCLEOTIDE SEQUENCE [LARGE SCALE GENOMIC DNA]</scope>
    <source>
        <strain evidence="10 11">NSJ-18</strain>
    </source>
</reference>
<proteinExistence type="predicted"/>
<dbReference type="InterPro" id="IPR000014">
    <property type="entry name" value="PAS"/>
</dbReference>
<keyword evidence="3" id="KW-0597">Phosphoprotein</keyword>
<evidence type="ECO:0000256" key="4">
    <source>
        <dbReference type="ARBA" id="ARBA00022679"/>
    </source>
</evidence>
<dbReference type="InterPro" id="IPR035965">
    <property type="entry name" value="PAS-like_dom_sf"/>
</dbReference>
<evidence type="ECO:0000256" key="7">
    <source>
        <dbReference type="SAM" id="Phobius"/>
    </source>
</evidence>
<keyword evidence="7" id="KW-1133">Transmembrane helix</keyword>
<keyword evidence="7" id="KW-0812">Transmembrane</keyword>
<dbReference type="Gene3D" id="3.30.450.20">
    <property type="entry name" value="PAS domain"/>
    <property type="match status" value="1"/>
</dbReference>
<feature type="domain" description="PAS" evidence="9">
    <location>
        <begin position="532"/>
        <end position="571"/>
    </location>
</feature>
<dbReference type="RefSeq" id="WP_172976695.1">
    <property type="nucleotide sequence ID" value="NZ_JACRWE010000001.1"/>
</dbReference>
<evidence type="ECO:0000256" key="5">
    <source>
        <dbReference type="ARBA" id="ARBA00022777"/>
    </source>
</evidence>
<evidence type="ECO:0000259" key="9">
    <source>
        <dbReference type="PROSITE" id="PS50112"/>
    </source>
</evidence>
<dbReference type="SMART" id="SM00387">
    <property type="entry name" value="HATPase_c"/>
    <property type="match status" value="1"/>
</dbReference>
<keyword evidence="11" id="KW-1185">Reference proteome</keyword>
<dbReference type="Proteomes" id="UP000609849">
    <property type="component" value="Unassembled WGS sequence"/>
</dbReference>
<accession>A0ABR7JM11</accession>
<keyword evidence="6" id="KW-0902">Two-component regulatory system</keyword>
<organism evidence="10 11">
    <name type="scientific">Romboutsia faecis</name>
    <dbReference type="NCBI Taxonomy" id="2764597"/>
    <lineage>
        <taxon>Bacteria</taxon>
        <taxon>Bacillati</taxon>
        <taxon>Bacillota</taxon>
        <taxon>Clostridia</taxon>
        <taxon>Peptostreptococcales</taxon>
        <taxon>Peptostreptococcaceae</taxon>
        <taxon>Romboutsia</taxon>
    </lineage>
</organism>
<feature type="domain" description="Histidine kinase" evidence="8">
    <location>
        <begin position="677"/>
        <end position="900"/>
    </location>
</feature>
<dbReference type="InterPro" id="IPR003661">
    <property type="entry name" value="HisK_dim/P_dom"/>
</dbReference>
<dbReference type="PRINTS" id="PR00344">
    <property type="entry name" value="BCTRLSENSOR"/>
</dbReference>
<evidence type="ECO:0000313" key="10">
    <source>
        <dbReference type="EMBL" id="MBC5995646.1"/>
    </source>
</evidence>
<evidence type="ECO:0000256" key="3">
    <source>
        <dbReference type="ARBA" id="ARBA00022553"/>
    </source>
</evidence>
<sequence>MNRLDNIEKKSSILLNVFNVVIFILLIYLSYANKQLYSVSVIISRLTLSILIITFTLGIGSFRFDYVNLIGIVYILSNVMYICSILLFSNMRYLSESILIKNILESATIFFIIDSFYKKTIKCKTRENSILIYFIYCTFILVMYFNITHNKNIANFNEMKFNGFEIILLISMILLMITMIRSLAYIKQKESFLENKKLKLINRVILLKMLYFIGLFYIANKDTHANVVYTFIEAISILETYFIYKITVESNLMNPYIRKLKINKIIKEQSLKHQQVSNVLQRNIKVQGEMKKEMEYKDDFLYRLLSFTPNGWIVFDKNKNIKYFNDTLKKICSYEEYDDIQLALKNTIINYDEFIRYLDLLGIGTDSIECEVITITEEYYKCMFSKYETSDEIVCILLDISNEKKMLNNLIELKQEYEDLITNIKSPIIILDEDNKTVLFSESYKEIFSEFDIYEEDLDLYQLSSNINVKALNNNELYNDGLFRYRVIDKKGNIIWLESKTTIYYEGDKKYTIISYSNITYYMNNRYMIKKSEDMYKALLDRIPEGIYLEDIETNKYVYINKKFKDIFGLESGLKEYPGTCRLDFMRVHPDYVNEAKHTFNKVKSGETSEYYRIKYLDKNDDIIDTQVASIPFKVNRKTLKLTIIKDMNDIIKLESLKTQIIEREKRDLIKMQFFINMSHELKTPLNLIFTSTQLIENLYNKNKISDDHGIIKKHVDLTIQNSYRLIKIINDLIDFTKMESGFYQLRLENKNVIVLIEDIVMSFANYADNNGINLIFDTNVEDLIMSVDVNSIERIILNILSNAIKFTGEGGSIYVNLIYEDNKINIIIEDTGIGIPEDKLEHIFDRFNDVNKGFIGNVYGSGIGLSMVKSMVNLIGGTIGVESKLNVGTKFTITMDVDVLEEEHNYIENYENISNIERLTVEIADVYKDAKVR</sequence>
<dbReference type="CDD" id="cd00075">
    <property type="entry name" value="HATPase"/>
    <property type="match status" value="1"/>
</dbReference>
<dbReference type="Gene3D" id="1.10.287.130">
    <property type="match status" value="1"/>
</dbReference>
<dbReference type="SUPFAM" id="SSF47384">
    <property type="entry name" value="Homodimeric domain of signal transducing histidine kinase"/>
    <property type="match status" value="1"/>
</dbReference>
<dbReference type="SUPFAM" id="SSF55785">
    <property type="entry name" value="PYP-like sensor domain (PAS domain)"/>
    <property type="match status" value="2"/>
</dbReference>
<dbReference type="EMBL" id="JACRWE010000001">
    <property type="protein sequence ID" value="MBC5995646.1"/>
    <property type="molecule type" value="Genomic_DNA"/>
</dbReference>
<dbReference type="InterPro" id="IPR050736">
    <property type="entry name" value="Sensor_HK_Regulatory"/>
</dbReference>
<feature type="transmembrane region" description="Helical" evidence="7">
    <location>
        <begin position="37"/>
        <end position="59"/>
    </location>
</feature>
<keyword evidence="5 10" id="KW-0418">Kinase</keyword>
<dbReference type="InterPro" id="IPR003594">
    <property type="entry name" value="HATPase_dom"/>
</dbReference>
<dbReference type="InterPro" id="IPR036097">
    <property type="entry name" value="HisK_dim/P_sf"/>
</dbReference>
<protein>
    <recommendedName>
        <fullName evidence="2">histidine kinase</fullName>
        <ecNumber evidence="2">2.7.13.3</ecNumber>
    </recommendedName>
</protein>
<feature type="transmembrane region" description="Helical" evidence="7">
    <location>
        <begin position="200"/>
        <end position="219"/>
    </location>
</feature>
<feature type="transmembrane region" description="Helical" evidence="7">
    <location>
        <begin position="66"/>
        <end position="87"/>
    </location>
</feature>
<feature type="transmembrane region" description="Helical" evidence="7">
    <location>
        <begin position="99"/>
        <end position="117"/>
    </location>
</feature>
<comment type="catalytic activity">
    <reaction evidence="1">
        <text>ATP + protein L-histidine = ADP + protein N-phospho-L-histidine.</text>
        <dbReference type="EC" id="2.7.13.3"/>
    </reaction>
</comment>
<dbReference type="PANTHER" id="PTHR43711:SF26">
    <property type="entry name" value="SENSOR HISTIDINE KINASE RCSC"/>
    <property type="match status" value="1"/>
</dbReference>
<evidence type="ECO:0000256" key="6">
    <source>
        <dbReference type="ARBA" id="ARBA00023012"/>
    </source>
</evidence>
<name>A0ABR7JM11_9FIRM</name>
<dbReference type="Pfam" id="PF13188">
    <property type="entry name" value="PAS_8"/>
    <property type="match status" value="1"/>
</dbReference>
<feature type="transmembrane region" description="Helical" evidence="7">
    <location>
        <begin position="12"/>
        <end position="31"/>
    </location>
</feature>
<dbReference type="InterPro" id="IPR036890">
    <property type="entry name" value="HATPase_C_sf"/>
</dbReference>
<keyword evidence="7" id="KW-0472">Membrane</keyword>
<evidence type="ECO:0000313" key="11">
    <source>
        <dbReference type="Proteomes" id="UP000609849"/>
    </source>
</evidence>
<dbReference type="Gene3D" id="3.30.565.10">
    <property type="entry name" value="Histidine kinase-like ATPase, C-terminal domain"/>
    <property type="match status" value="1"/>
</dbReference>
<dbReference type="PANTHER" id="PTHR43711">
    <property type="entry name" value="TWO-COMPONENT HISTIDINE KINASE"/>
    <property type="match status" value="1"/>
</dbReference>
<dbReference type="PROSITE" id="PS50109">
    <property type="entry name" value="HIS_KIN"/>
    <property type="match status" value="1"/>
</dbReference>
<dbReference type="GO" id="GO:0016301">
    <property type="term" value="F:kinase activity"/>
    <property type="evidence" value="ECO:0007669"/>
    <property type="project" value="UniProtKB-KW"/>
</dbReference>
<evidence type="ECO:0000256" key="1">
    <source>
        <dbReference type="ARBA" id="ARBA00000085"/>
    </source>
</evidence>
<dbReference type="InterPro" id="IPR004358">
    <property type="entry name" value="Sig_transdc_His_kin-like_C"/>
</dbReference>
<dbReference type="CDD" id="cd00082">
    <property type="entry name" value="HisKA"/>
    <property type="match status" value="1"/>
</dbReference>
<evidence type="ECO:0000259" key="8">
    <source>
        <dbReference type="PROSITE" id="PS50109"/>
    </source>
</evidence>
<keyword evidence="4" id="KW-0808">Transferase</keyword>